<evidence type="ECO:0000256" key="1">
    <source>
        <dbReference type="ARBA" id="ARBA00007816"/>
    </source>
</evidence>
<dbReference type="GO" id="GO:0043139">
    <property type="term" value="F:5'-3' DNA helicase activity"/>
    <property type="evidence" value="ECO:0007669"/>
    <property type="project" value="UniProtKB-EC"/>
</dbReference>
<dbReference type="CDD" id="cd01127">
    <property type="entry name" value="TrwB_TraG_TraD_VirD4"/>
    <property type="match status" value="1"/>
</dbReference>
<dbReference type="Proteomes" id="UP000218615">
    <property type="component" value="Unassembled WGS sequence"/>
</dbReference>
<comment type="catalytic activity">
    <reaction evidence="2">
        <text>Couples ATP hydrolysis with the unwinding of duplex DNA by translocating in the 3'-5' direction.</text>
        <dbReference type="EC" id="5.6.2.4"/>
    </reaction>
</comment>
<dbReference type="EMBL" id="FZMP01000184">
    <property type="protein sequence ID" value="SNQ61532.1"/>
    <property type="molecule type" value="Genomic_DNA"/>
</dbReference>
<evidence type="ECO:0000313" key="7">
    <source>
        <dbReference type="EMBL" id="SNQ61532.1"/>
    </source>
</evidence>
<comment type="catalytic activity">
    <reaction evidence="4">
        <text>ATP + H2O = ADP + phosphate + H(+)</text>
        <dbReference type="Rhea" id="RHEA:13065"/>
        <dbReference type="ChEBI" id="CHEBI:15377"/>
        <dbReference type="ChEBI" id="CHEBI:15378"/>
        <dbReference type="ChEBI" id="CHEBI:30616"/>
        <dbReference type="ChEBI" id="CHEBI:43474"/>
        <dbReference type="ChEBI" id="CHEBI:456216"/>
        <dbReference type="EC" id="5.6.2.4"/>
    </reaction>
</comment>
<keyword evidence="8" id="KW-1185">Reference proteome</keyword>
<evidence type="ECO:0000256" key="2">
    <source>
        <dbReference type="ARBA" id="ARBA00034617"/>
    </source>
</evidence>
<comment type="catalytic activity">
    <reaction evidence="3">
        <text>ATP + H2O = ADP + phosphate + H(+)</text>
        <dbReference type="Rhea" id="RHEA:13065"/>
        <dbReference type="ChEBI" id="CHEBI:15377"/>
        <dbReference type="ChEBI" id="CHEBI:15378"/>
        <dbReference type="ChEBI" id="CHEBI:30616"/>
        <dbReference type="ChEBI" id="CHEBI:43474"/>
        <dbReference type="ChEBI" id="CHEBI:456216"/>
        <dbReference type="EC" id="5.6.2.3"/>
    </reaction>
</comment>
<feature type="compositionally biased region" description="Basic and acidic residues" evidence="5">
    <location>
        <begin position="536"/>
        <end position="567"/>
    </location>
</feature>
<sequence>MVKDSIGVIFGKTESLNFMFAVSDSTAIKKSDYIKVWHESDGWTLGQVSSITRSSEDFSIKEAVDVAEGSSKVGEMDERIIAQATVIGSRDKEGTMRVPKSPFSPGDKVFKADELLIRQTLGLMRGDVYIGLLEGQNVHVNLDANNLVQKHCSILAKTGAGKSYTSGVILEELLDKNVPLLIIDPHGEYATLKFPNEDKPSSFERYGISPKGYATQVTVYTPANKVLNPGADTLFRLNGINLGIKDFMQFFAEDQSQNQTGILFEAVSKLKVEKQTYTIDDIIFEVGQNKSKIKWNVISKLEALRETGILSDKHTSINELVQEGRASIIDMKGVNPDLQGMIVAKLCSDLFEARKLNTVSPCMLVLEEAHNFCPEKGFGGAVCSDILRTIASEGRKFGLGLLVVSQRPARVDKNILSQCNTQIIMKVTNPNDLKAISKGLEGISSGVEDDIKSLSPGVAMIVSNYIERPVLVDIRVRKSRHGGASVPIVKTPIADGKPVAENKTEPLPARGKEQTTQALPSDSILSKILQVQASKQGRERPEKKKESPQEPPEEHPEKHPEEIEKPAQKKQKTKRGIGLMAKMFGSRKK</sequence>
<gene>
    <name evidence="7" type="ORF">MNV_390009</name>
</gene>
<dbReference type="SUPFAM" id="SSF52540">
    <property type="entry name" value="P-loop containing nucleoside triphosphate hydrolases"/>
    <property type="match status" value="1"/>
</dbReference>
<reference evidence="8" key="1">
    <citation type="submission" date="2017-06" db="EMBL/GenBank/DDBJ databases">
        <authorList>
            <person name="Cremers G."/>
        </authorList>
    </citation>
    <scope>NUCLEOTIDE SEQUENCE [LARGE SCALE GENOMIC DNA]</scope>
</reference>
<protein>
    <recommendedName>
        <fullName evidence="6">Helicase HerA central domain-containing protein</fullName>
    </recommendedName>
</protein>
<proteinExistence type="inferred from homology"/>
<dbReference type="STRING" id="1392998.ANME2D_00590"/>
<comment type="similarity">
    <text evidence="1">Belongs to the HerA family.</text>
</comment>
<accession>A0A284VQJ0</accession>
<dbReference type="InterPro" id="IPR008571">
    <property type="entry name" value="HerA-like"/>
</dbReference>
<feature type="region of interest" description="Disordered" evidence="5">
    <location>
        <begin position="495"/>
        <end position="589"/>
    </location>
</feature>
<name>A0A284VQJ0_9EURY</name>
<dbReference type="OrthoDB" id="107033at2157"/>
<evidence type="ECO:0000256" key="4">
    <source>
        <dbReference type="ARBA" id="ARBA00048988"/>
    </source>
</evidence>
<feature type="domain" description="Helicase HerA central" evidence="6">
    <location>
        <begin position="128"/>
        <end position="348"/>
    </location>
</feature>
<dbReference type="Gene3D" id="3.40.50.300">
    <property type="entry name" value="P-loop containing nucleotide triphosphate hydrolases"/>
    <property type="match status" value="2"/>
</dbReference>
<organism evidence="7 8">
    <name type="scientific">Candidatus Methanoperedens nitratireducens</name>
    <dbReference type="NCBI Taxonomy" id="1392998"/>
    <lineage>
        <taxon>Archaea</taxon>
        <taxon>Methanobacteriati</taxon>
        <taxon>Methanobacteriota</taxon>
        <taxon>Stenosarchaea group</taxon>
        <taxon>Methanomicrobia</taxon>
        <taxon>Methanosarcinales</taxon>
        <taxon>ANME-2 cluster</taxon>
        <taxon>Candidatus Methanoperedentaceae</taxon>
        <taxon>Candidatus Methanoperedens</taxon>
    </lineage>
</organism>
<evidence type="ECO:0000256" key="3">
    <source>
        <dbReference type="ARBA" id="ARBA00048954"/>
    </source>
</evidence>
<evidence type="ECO:0000259" key="6">
    <source>
        <dbReference type="Pfam" id="PF01935"/>
    </source>
</evidence>
<evidence type="ECO:0000313" key="8">
    <source>
        <dbReference type="Proteomes" id="UP000218615"/>
    </source>
</evidence>
<dbReference type="PANTHER" id="PTHR42957">
    <property type="entry name" value="HELICASE MJ1565-RELATED"/>
    <property type="match status" value="1"/>
</dbReference>
<dbReference type="InterPro" id="IPR002789">
    <property type="entry name" value="HerA_central"/>
</dbReference>
<evidence type="ECO:0000256" key="5">
    <source>
        <dbReference type="SAM" id="MobiDB-lite"/>
    </source>
</evidence>
<dbReference type="Pfam" id="PF01935">
    <property type="entry name" value="DUF87"/>
    <property type="match status" value="1"/>
</dbReference>
<dbReference type="GO" id="GO:0043138">
    <property type="term" value="F:3'-5' DNA helicase activity"/>
    <property type="evidence" value="ECO:0007669"/>
    <property type="project" value="UniProtKB-EC"/>
</dbReference>
<dbReference type="PANTHER" id="PTHR42957:SF1">
    <property type="entry name" value="HELICASE MJ1565-RELATED"/>
    <property type="match status" value="1"/>
</dbReference>
<dbReference type="InterPro" id="IPR027417">
    <property type="entry name" value="P-loop_NTPase"/>
</dbReference>
<dbReference type="AlphaFoldDB" id="A0A284VQJ0"/>
<feature type="compositionally biased region" description="Polar residues" evidence="5">
    <location>
        <begin position="514"/>
        <end position="535"/>
    </location>
</feature>